<sequence>MTNETPYQHASAVSPVGCPARHGDIWPLPFSPLEYADRLLRTKTLMKAQGIEVLLVFDPANMNYLTGYDGWSFYVPQLIVVALAEPEPLWIGRGIDLNGARETTYVDDGNLYAYSDRYVHHDHRHPMDFVAHILRERELDNARVGLDMDSYYFSARGYEVLRRQLPHASFTDVTRLISGLRSIKSPQELEYMRQAGQIMQRVMKVALGNVEPGIRQCDAVGEIYRAQMRGTQAYGGDYPAIAPMLPTGRGTSTPHLTWTDKPFVRDEACILELAAARYHYHCPMARTVFMGDPPKRLVDAAMIVADGVQAALDAVKPGATCEAIEAAWRSVTAPRGIVKESRIGYSMGLNYPPDWGEHTMSLRPGDRSVLEPGMTFHLIPGIWMDDWGVEISESFVVTADGYELLAPFPRKLFVKP</sequence>
<feature type="domain" description="Creatinase N-terminal" evidence="2">
    <location>
        <begin position="38"/>
        <end position="183"/>
    </location>
</feature>
<dbReference type="OrthoDB" id="9761809at2"/>
<dbReference type="EMBL" id="JQSG02000006">
    <property type="protein sequence ID" value="OBS08444.1"/>
    <property type="molecule type" value="Genomic_DNA"/>
</dbReference>
<organism evidence="3 4">
    <name type="scientific">Acidihalobacter prosperus</name>
    <dbReference type="NCBI Taxonomy" id="160660"/>
    <lineage>
        <taxon>Bacteria</taxon>
        <taxon>Pseudomonadati</taxon>
        <taxon>Pseudomonadota</taxon>
        <taxon>Gammaproteobacteria</taxon>
        <taxon>Chromatiales</taxon>
        <taxon>Ectothiorhodospiraceae</taxon>
        <taxon>Acidihalobacter</taxon>
    </lineage>
</organism>
<dbReference type="AlphaFoldDB" id="A0A1A6C1L9"/>
<proteinExistence type="predicted"/>
<accession>A0A1A6C1L9</accession>
<dbReference type="SUPFAM" id="SSF53092">
    <property type="entry name" value="Creatinase/prolidase N-terminal domain"/>
    <property type="match status" value="1"/>
</dbReference>
<dbReference type="Proteomes" id="UP000029273">
    <property type="component" value="Unassembled WGS sequence"/>
</dbReference>
<dbReference type="InterPro" id="IPR029149">
    <property type="entry name" value="Creatin/AminoP/Spt16_N"/>
</dbReference>
<reference evidence="3 4" key="1">
    <citation type="journal article" date="2014" name="Genome Announc.">
        <title>Draft Genome Sequence of the Iron-Oxidizing, Acidophilic, and Halotolerant 'Thiobacillus prosperus' Type Strain DSM 5130.</title>
        <authorList>
            <person name="Ossandon F.J."/>
            <person name="Cardenas J.P."/>
            <person name="Corbett M."/>
            <person name="Quatrini R."/>
            <person name="Holmes D.S."/>
            <person name="Watkin E."/>
        </authorList>
    </citation>
    <scope>NUCLEOTIDE SEQUENCE [LARGE SCALE GENOMIC DNA]</scope>
    <source>
        <strain evidence="3 4">DSM 5130</strain>
    </source>
</reference>
<dbReference type="InterPro" id="IPR036005">
    <property type="entry name" value="Creatinase/aminopeptidase-like"/>
</dbReference>
<dbReference type="PANTHER" id="PTHR46112:SF2">
    <property type="entry name" value="XAA-PRO AMINOPEPTIDASE P-RELATED"/>
    <property type="match status" value="1"/>
</dbReference>
<dbReference type="Pfam" id="PF00557">
    <property type="entry name" value="Peptidase_M24"/>
    <property type="match status" value="1"/>
</dbReference>
<evidence type="ECO:0000259" key="1">
    <source>
        <dbReference type="Pfam" id="PF00557"/>
    </source>
</evidence>
<dbReference type="InterPro" id="IPR000587">
    <property type="entry name" value="Creatinase_N"/>
</dbReference>
<feature type="domain" description="Peptidase M24" evidence="1">
    <location>
        <begin position="190"/>
        <end position="399"/>
    </location>
</feature>
<evidence type="ECO:0000313" key="3">
    <source>
        <dbReference type="EMBL" id="OBS08444.1"/>
    </source>
</evidence>
<comment type="caution">
    <text evidence="3">The sequence shown here is derived from an EMBL/GenBank/DDBJ whole genome shotgun (WGS) entry which is preliminary data.</text>
</comment>
<dbReference type="CDD" id="cd01066">
    <property type="entry name" value="APP_MetAP"/>
    <property type="match status" value="1"/>
</dbReference>
<dbReference type="InterPro" id="IPR000994">
    <property type="entry name" value="Pept_M24"/>
</dbReference>
<dbReference type="STRING" id="160660.BJI67_03395"/>
<dbReference type="RefSeq" id="WP_082954654.1">
    <property type="nucleotide sequence ID" value="NZ_JQSG02000006.1"/>
</dbReference>
<dbReference type="Gene3D" id="3.90.230.10">
    <property type="entry name" value="Creatinase/methionine aminopeptidase superfamily"/>
    <property type="match status" value="1"/>
</dbReference>
<gene>
    <name evidence="3" type="ORF">Thpro_022694</name>
</gene>
<keyword evidence="4" id="KW-1185">Reference proteome</keyword>
<dbReference type="PANTHER" id="PTHR46112">
    <property type="entry name" value="AMINOPEPTIDASE"/>
    <property type="match status" value="1"/>
</dbReference>
<protein>
    <submittedName>
        <fullName evidence="3">X-Pro dipeptidase</fullName>
    </submittedName>
</protein>
<name>A0A1A6C1L9_9GAMM</name>
<evidence type="ECO:0000259" key="2">
    <source>
        <dbReference type="Pfam" id="PF01321"/>
    </source>
</evidence>
<dbReference type="InterPro" id="IPR050659">
    <property type="entry name" value="Peptidase_M24B"/>
</dbReference>
<evidence type="ECO:0000313" key="4">
    <source>
        <dbReference type="Proteomes" id="UP000029273"/>
    </source>
</evidence>
<dbReference type="SUPFAM" id="SSF55920">
    <property type="entry name" value="Creatinase/aminopeptidase"/>
    <property type="match status" value="1"/>
</dbReference>
<dbReference type="Gene3D" id="3.40.350.10">
    <property type="entry name" value="Creatinase/prolidase N-terminal domain"/>
    <property type="match status" value="1"/>
</dbReference>
<dbReference type="Pfam" id="PF01321">
    <property type="entry name" value="Creatinase_N"/>
    <property type="match status" value="1"/>
</dbReference>